<evidence type="ECO:0000256" key="2">
    <source>
        <dbReference type="SAM" id="Phobius"/>
    </source>
</evidence>
<feature type="region of interest" description="Disordered" evidence="1">
    <location>
        <begin position="55"/>
        <end position="83"/>
    </location>
</feature>
<dbReference type="RefSeq" id="WP_109678057.1">
    <property type="nucleotide sequence ID" value="NZ_CP086615.1"/>
</dbReference>
<evidence type="ECO:0000313" key="3">
    <source>
        <dbReference type="EMBL" id="PWG63511.1"/>
    </source>
</evidence>
<dbReference type="EMBL" id="QFFI01000010">
    <property type="protein sequence ID" value="PWG63511.1"/>
    <property type="molecule type" value="Genomic_DNA"/>
</dbReference>
<sequence>MKIAIGLLLGFVIGVVCRLSGVPLPAPPALLGALLVLAMTTGYLLMERQAQHRGARHREHCGGPTGLAAGRRGGGDAAGEEPR</sequence>
<keyword evidence="2" id="KW-0812">Transmembrane</keyword>
<dbReference type="AlphaFoldDB" id="A0A2U2N2Q0"/>
<dbReference type="InterPro" id="IPR020017">
    <property type="entry name" value="XapX_domain"/>
</dbReference>
<gene>
    <name evidence="3" type="ORF">DEM34_08065</name>
</gene>
<accession>A0A2U2N2Q0</accession>
<organism evidence="3 4">
    <name type="scientific">Sediminicurvatus halobius</name>
    <dbReference type="NCBI Taxonomy" id="2182432"/>
    <lineage>
        <taxon>Bacteria</taxon>
        <taxon>Pseudomonadati</taxon>
        <taxon>Pseudomonadota</taxon>
        <taxon>Gammaproteobacteria</taxon>
        <taxon>Chromatiales</taxon>
        <taxon>Ectothiorhodospiraceae</taxon>
        <taxon>Sediminicurvatus</taxon>
    </lineage>
</organism>
<dbReference type="Proteomes" id="UP000245474">
    <property type="component" value="Unassembled WGS sequence"/>
</dbReference>
<keyword evidence="4" id="KW-1185">Reference proteome</keyword>
<evidence type="ECO:0000256" key="1">
    <source>
        <dbReference type="SAM" id="MobiDB-lite"/>
    </source>
</evidence>
<dbReference type="NCBIfam" id="TIGR03510">
    <property type="entry name" value="XapX"/>
    <property type="match status" value="1"/>
</dbReference>
<keyword evidence="2" id="KW-1133">Transmembrane helix</keyword>
<reference evidence="3 4" key="1">
    <citation type="submission" date="2018-05" db="EMBL/GenBank/DDBJ databases">
        <title>Spiribacter halobius sp. nov., a moderately halophilic bacterium isolated from marine solar saltern.</title>
        <authorList>
            <person name="Zheng W.-S."/>
            <person name="Lu D.-C."/>
            <person name="Du Z.-J."/>
        </authorList>
    </citation>
    <scope>NUCLEOTIDE SEQUENCE [LARGE SCALE GENOMIC DNA]</scope>
    <source>
        <strain evidence="3 4">E85</strain>
    </source>
</reference>
<protein>
    <submittedName>
        <fullName evidence="3">Xapx domain-containing protein</fullName>
    </submittedName>
</protein>
<proteinExistence type="predicted"/>
<name>A0A2U2N2Q0_9GAMM</name>
<comment type="caution">
    <text evidence="3">The sequence shown here is derived from an EMBL/GenBank/DDBJ whole genome shotgun (WGS) entry which is preliminary data.</text>
</comment>
<evidence type="ECO:0000313" key="4">
    <source>
        <dbReference type="Proteomes" id="UP000245474"/>
    </source>
</evidence>
<feature type="transmembrane region" description="Helical" evidence="2">
    <location>
        <begin position="28"/>
        <end position="46"/>
    </location>
</feature>
<keyword evidence="2" id="KW-0472">Membrane</keyword>